<dbReference type="InterPro" id="IPR009078">
    <property type="entry name" value="Ferritin-like_SF"/>
</dbReference>
<sequence length="161" mass="18701">MPDSELDILKTAIVNEMEALQFYILAAQLVKDPETKEAFTFLADEEEMHKDRLTGLYRKIAHNQPVGEVLIEETPSPHIFEPGKAKPESSSLEVSLFHICILMEKASIDFYRQAAENSRREEVKALCRQLADWENSHLEILQRIYDHLKEEWWRQQGFSAA</sequence>
<dbReference type="RefSeq" id="WP_152945080.1">
    <property type="nucleotide sequence ID" value="NZ_WHYR01000004.1"/>
</dbReference>
<gene>
    <name evidence="2" type="ORF">GFC01_02540</name>
</gene>
<evidence type="ECO:0000259" key="1">
    <source>
        <dbReference type="Pfam" id="PF02915"/>
    </source>
</evidence>
<protein>
    <submittedName>
        <fullName evidence="2">Rubrerythrin</fullName>
    </submittedName>
</protein>
<comment type="caution">
    <text evidence="2">The sequence shown here is derived from an EMBL/GenBank/DDBJ whole genome shotgun (WGS) entry which is preliminary data.</text>
</comment>
<feature type="domain" description="Rubrerythrin diiron-binding" evidence="1">
    <location>
        <begin position="7"/>
        <end position="145"/>
    </location>
</feature>
<reference evidence="2 3" key="1">
    <citation type="submission" date="2019-10" db="EMBL/GenBank/DDBJ databases">
        <title>Comparative genomics of sulfur disproportionating microorganisms.</title>
        <authorList>
            <person name="Ward L.M."/>
            <person name="Bertran E."/>
            <person name="Johnston D."/>
        </authorList>
    </citation>
    <scope>NUCLEOTIDE SEQUENCE [LARGE SCALE GENOMIC DNA]</scope>
    <source>
        <strain evidence="2 3">DSM 14055</strain>
    </source>
</reference>
<keyword evidence="3" id="KW-1185">Reference proteome</keyword>
<evidence type="ECO:0000313" key="3">
    <source>
        <dbReference type="Proteomes" id="UP000441717"/>
    </source>
</evidence>
<dbReference type="OrthoDB" id="271558at2"/>
<dbReference type="PANTHER" id="PTHR33531:SF7">
    <property type="entry name" value="HYPOTHETICAL MEMBRANE PROTEIN, CONSERVED"/>
    <property type="match status" value="1"/>
</dbReference>
<evidence type="ECO:0000313" key="2">
    <source>
        <dbReference type="EMBL" id="MQL51159.1"/>
    </source>
</evidence>
<dbReference type="InterPro" id="IPR003251">
    <property type="entry name" value="Rr_diiron-bd_dom"/>
</dbReference>
<dbReference type="GO" id="GO:0046872">
    <property type="term" value="F:metal ion binding"/>
    <property type="evidence" value="ECO:0007669"/>
    <property type="project" value="InterPro"/>
</dbReference>
<dbReference type="AlphaFoldDB" id="A0A6N7INI4"/>
<dbReference type="EMBL" id="WHYR01000004">
    <property type="protein sequence ID" value="MQL51159.1"/>
    <property type="molecule type" value="Genomic_DNA"/>
</dbReference>
<dbReference type="SUPFAM" id="SSF47240">
    <property type="entry name" value="Ferritin-like"/>
    <property type="match status" value="1"/>
</dbReference>
<proteinExistence type="predicted"/>
<dbReference type="Proteomes" id="UP000441717">
    <property type="component" value="Unassembled WGS sequence"/>
</dbReference>
<organism evidence="2 3">
    <name type="scientific">Desulfofundulus thermobenzoicus</name>
    <dbReference type="NCBI Taxonomy" id="29376"/>
    <lineage>
        <taxon>Bacteria</taxon>
        <taxon>Bacillati</taxon>
        <taxon>Bacillota</taxon>
        <taxon>Clostridia</taxon>
        <taxon>Eubacteriales</taxon>
        <taxon>Peptococcaceae</taxon>
        <taxon>Desulfofundulus</taxon>
    </lineage>
</organism>
<dbReference type="Pfam" id="PF02915">
    <property type="entry name" value="Rubrerythrin"/>
    <property type="match status" value="1"/>
</dbReference>
<dbReference type="Gene3D" id="1.20.1260.10">
    <property type="match status" value="1"/>
</dbReference>
<accession>A0A6N7INI4</accession>
<dbReference type="InterPro" id="IPR012347">
    <property type="entry name" value="Ferritin-like"/>
</dbReference>
<dbReference type="GO" id="GO:0016491">
    <property type="term" value="F:oxidoreductase activity"/>
    <property type="evidence" value="ECO:0007669"/>
    <property type="project" value="InterPro"/>
</dbReference>
<dbReference type="PANTHER" id="PTHR33531">
    <property type="entry name" value="RUBRERYTHRIN SUBFAMILY"/>
    <property type="match status" value="1"/>
</dbReference>
<dbReference type="CDD" id="cd01045">
    <property type="entry name" value="Ferritin_like_AB"/>
    <property type="match status" value="1"/>
</dbReference>
<name>A0A6N7INI4_9FIRM</name>